<keyword evidence="2" id="KW-0472">Membrane</keyword>
<feature type="transmembrane region" description="Helical" evidence="2">
    <location>
        <begin position="12"/>
        <end position="33"/>
    </location>
</feature>
<sequence>MRRWLKENGQSTLEYAVLIVVIIAALIAMQVYLKRGIQGRMRESTDQIGEQFSPGYTVSNRTTQTYSNSREENTGWSTSTEIYNQWQNRAGWENVMNAEQEYWGV</sequence>
<evidence type="ECO:0000313" key="4">
    <source>
        <dbReference type="Proteomes" id="UP000287243"/>
    </source>
</evidence>
<keyword evidence="4" id="KW-1185">Reference proteome</keyword>
<keyword evidence="2" id="KW-1133">Transmembrane helix</keyword>
<proteinExistence type="predicted"/>
<evidence type="ECO:0008006" key="5">
    <source>
        <dbReference type="Google" id="ProtNLM"/>
    </source>
</evidence>
<name>A0A410P2D8_VELA1</name>
<feature type="region of interest" description="Disordered" evidence="1">
    <location>
        <begin position="49"/>
        <end position="74"/>
    </location>
</feature>
<dbReference type="AlphaFoldDB" id="A0A410P2D8"/>
<accession>A0A410P2D8</accession>
<evidence type="ECO:0000256" key="2">
    <source>
        <dbReference type="SAM" id="Phobius"/>
    </source>
</evidence>
<dbReference type="EMBL" id="CP019384">
    <property type="protein sequence ID" value="QAT16252.1"/>
    <property type="molecule type" value="Genomic_DNA"/>
</dbReference>
<organism evidence="3 4">
    <name type="scientific">Velamenicoccus archaeovorus</name>
    <dbReference type="NCBI Taxonomy" id="1930593"/>
    <lineage>
        <taxon>Bacteria</taxon>
        <taxon>Pseudomonadati</taxon>
        <taxon>Candidatus Omnitrophota</taxon>
        <taxon>Candidatus Velamenicoccus</taxon>
    </lineage>
</organism>
<protein>
    <recommendedName>
        <fullName evidence="5">Class III signal peptide-containing protein</fullName>
    </recommendedName>
</protein>
<dbReference type="Proteomes" id="UP000287243">
    <property type="component" value="Chromosome"/>
</dbReference>
<dbReference type="KEGG" id="vai:BU251_00110"/>
<reference evidence="3 4" key="1">
    <citation type="submission" date="2017-01" db="EMBL/GenBank/DDBJ databases">
        <title>First insights into the biology of 'candidatus Vampirococcus archaeovorus'.</title>
        <authorList>
            <person name="Kizina J."/>
            <person name="Jordan S."/>
            <person name="Stueber K."/>
            <person name="Reinhardt R."/>
            <person name="Harder J."/>
        </authorList>
    </citation>
    <scope>NUCLEOTIDE SEQUENCE [LARGE SCALE GENOMIC DNA]</scope>
    <source>
        <strain evidence="3 4">LiM</strain>
    </source>
</reference>
<gene>
    <name evidence="3" type="ORF">BU251_00110</name>
</gene>
<evidence type="ECO:0000256" key="1">
    <source>
        <dbReference type="SAM" id="MobiDB-lite"/>
    </source>
</evidence>
<dbReference type="RefSeq" id="WP_128698889.1">
    <property type="nucleotide sequence ID" value="NZ_CP019384.1"/>
</dbReference>
<evidence type="ECO:0000313" key="3">
    <source>
        <dbReference type="EMBL" id="QAT16252.1"/>
    </source>
</evidence>
<keyword evidence="2" id="KW-0812">Transmembrane</keyword>